<proteinExistence type="predicted"/>
<accession>A0A1E5BWS0</accession>
<organism evidence="1 2">
    <name type="scientific">Enterovibrio norvegicus FF-454</name>
    <dbReference type="NCBI Taxonomy" id="1185651"/>
    <lineage>
        <taxon>Bacteria</taxon>
        <taxon>Pseudomonadati</taxon>
        <taxon>Pseudomonadota</taxon>
        <taxon>Gammaproteobacteria</taxon>
        <taxon>Vibrionales</taxon>
        <taxon>Vibrionaceae</taxon>
        <taxon>Enterovibrio</taxon>
    </lineage>
</organism>
<dbReference type="RefSeq" id="WP_016958816.1">
    <property type="nucleotide sequence ID" value="NZ_AJWN02000107.1"/>
</dbReference>
<reference evidence="1 2" key="1">
    <citation type="journal article" date="2012" name="Science">
        <title>Ecological populations of bacteria act as socially cohesive units of antibiotic production and resistance.</title>
        <authorList>
            <person name="Cordero O.X."/>
            <person name="Wildschutte H."/>
            <person name="Kirkup B."/>
            <person name="Proehl S."/>
            <person name="Ngo L."/>
            <person name="Hussain F."/>
            <person name="Le Roux F."/>
            <person name="Mincer T."/>
            <person name="Polz M.F."/>
        </authorList>
    </citation>
    <scope>NUCLEOTIDE SEQUENCE [LARGE SCALE GENOMIC DNA]</scope>
    <source>
        <strain evidence="1 2">FF-454</strain>
    </source>
</reference>
<dbReference type="EMBL" id="AJWN02000107">
    <property type="protein sequence ID" value="OEE57659.1"/>
    <property type="molecule type" value="Genomic_DNA"/>
</dbReference>
<protein>
    <submittedName>
        <fullName evidence="1">Uncharacterized protein</fullName>
    </submittedName>
</protein>
<dbReference type="AlphaFoldDB" id="A0A1E5BWS0"/>
<name>A0A1E5BWS0_9GAMM</name>
<evidence type="ECO:0000313" key="1">
    <source>
        <dbReference type="EMBL" id="OEE57659.1"/>
    </source>
</evidence>
<sequence length="839" mass="91908">MIYFCCDQRRREAVRNSAFNGIDFVEVLDLEAVNPADRQRFLHLHLVNDPGAVVYTEDNIRIEGDAAVEIVAVTMGLGGQQNVVVIELAQPGDFGPYMLNIVTSTLNPAPPPEIDPVLASITFSFKVECPTAFDCLSDCECETPPEPETEIDYTARDYLSFRRMMLDRMAIAAPAFATGHPADLSTAIVDILAYTADQLAYQQDAAQTEAYLNRARSRISLKRLTRLLDYSVDEGCNARCFCHFAVSADVLPIAPSTAVIPQGAAVCTRLSEQPITFARNNALLAQSAAVYETCHDVPALFAAHNEMEFHTWSNARCHLAKGSTRATLAGHLPNLSQGLYVAMEEITGAKTGNQADRFLDRRQVVLLIEVRAFDVANAPLTDPITGDLITEIVWHDRDALRFPVCISSETSMEEGRRYIEPVSVVRGNVVLVDHGQTQDDENLGQAPSPWLSWAAGKGFESGQNHGVTCADSQCDQEQAEMIMPAFRPKLAQSPLTFAPNYASGVPASDALRTPEPNATYPCIELDGDDGVEVLPYQPVADLLASDASARVFTAEIERDNSASLRFGDNQFGRRPLSGTAFSARYRVGLGTSGHIGPDKLHHLAINLPEVIEVRNITAGAGGRNRETNAAIRKRAPFLFKTQERAVTREDYQTLGRRVEWVQDVSCAYVHTGSWITTFALPDPKGRIGVTEDQRTQLRGHYEKFRLAAHDVAVSTPVYVPLEITLHVCVAPNASKSHVRQRLLTIFSPQRQANGALGLLHPDQFRAGQILHLSPMLAAAQNVEGVIAAKATRFRRFGDPRTSGLTGRKLLFGRTEIARVDNDASHPGNGVFLLDLEGGR</sequence>
<comment type="caution">
    <text evidence="1">The sequence shown here is derived from an EMBL/GenBank/DDBJ whole genome shotgun (WGS) entry which is preliminary data.</text>
</comment>
<evidence type="ECO:0000313" key="2">
    <source>
        <dbReference type="Proteomes" id="UP000095039"/>
    </source>
</evidence>
<dbReference type="Proteomes" id="UP000095039">
    <property type="component" value="Unassembled WGS sequence"/>
</dbReference>
<keyword evidence="2" id="KW-1185">Reference proteome</keyword>
<gene>
    <name evidence="1" type="ORF">A1OK_17010</name>
</gene>